<dbReference type="SUPFAM" id="SSF53756">
    <property type="entry name" value="UDP-Glycosyltransferase/glycogen phosphorylase"/>
    <property type="match status" value="1"/>
</dbReference>
<accession>A0A1E5UWZ7</accession>
<dbReference type="STRING" id="888268.A0A1E5UWZ7"/>
<dbReference type="OrthoDB" id="684499at2759"/>
<dbReference type="PANTHER" id="PTHR48045:SF31">
    <property type="entry name" value="UDP-GLYCOSYLTRANSFERASE 76B1-LIKE"/>
    <property type="match status" value="1"/>
</dbReference>
<gene>
    <name evidence="1" type="ORF">BAE44_0021657</name>
</gene>
<evidence type="ECO:0000313" key="1">
    <source>
        <dbReference type="EMBL" id="OEL17324.1"/>
    </source>
</evidence>
<comment type="caution">
    <text evidence="1">The sequence shown here is derived from an EMBL/GenBank/DDBJ whole genome shotgun (WGS) entry which is preliminary data.</text>
</comment>
<dbReference type="PANTHER" id="PTHR48045">
    <property type="entry name" value="UDP-GLYCOSYLTRANSFERASE 72B1"/>
    <property type="match status" value="1"/>
</dbReference>
<evidence type="ECO:0000313" key="2">
    <source>
        <dbReference type="Proteomes" id="UP000095767"/>
    </source>
</evidence>
<dbReference type="AlphaFoldDB" id="A0A1E5UWZ7"/>
<reference evidence="1 2" key="1">
    <citation type="submission" date="2016-09" db="EMBL/GenBank/DDBJ databases">
        <title>The draft genome of Dichanthelium oligosanthes: A C3 panicoid grass species.</title>
        <authorList>
            <person name="Studer A.J."/>
            <person name="Schnable J.C."/>
            <person name="Brutnell T.P."/>
        </authorList>
    </citation>
    <scope>NUCLEOTIDE SEQUENCE [LARGE SCALE GENOMIC DNA]</scope>
    <source>
        <strain evidence="2">cv. Kellogg 1175</strain>
        <tissue evidence="1">Leaf</tissue>
    </source>
</reference>
<name>A0A1E5UWZ7_9POAL</name>
<organism evidence="1 2">
    <name type="scientific">Dichanthelium oligosanthes</name>
    <dbReference type="NCBI Taxonomy" id="888268"/>
    <lineage>
        <taxon>Eukaryota</taxon>
        <taxon>Viridiplantae</taxon>
        <taxon>Streptophyta</taxon>
        <taxon>Embryophyta</taxon>
        <taxon>Tracheophyta</taxon>
        <taxon>Spermatophyta</taxon>
        <taxon>Magnoliopsida</taxon>
        <taxon>Liliopsida</taxon>
        <taxon>Poales</taxon>
        <taxon>Poaceae</taxon>
        <taxon>PACMAD clade</taxon>
        <taxon>Panicoideae</taxon>
        <taxon>Panicodae</taxon>
        <taxon>Paniceae</taxon>
        <taxon>Dichantheliinae</taxon>
        <taxon>Dichanthelium</taxon>
    </lineage>
</organism>
<dbReference type="Proteomes" id="UP000095767">
    <property type="component" value="Unassembled WGS sequence"/>
</dbReference>
<dbReference type="Gene3D" id="3.40.50.2000">
    <property type="entry name" value="Glycogen Phosphorylase B"/>
    <property type="match status" value="2"/>
</dbReference>
<dbReference type="EMBL" id="LWDX02060279">
    <property type="protein sequence ID" value="OEL17324.1"/>
    <property type="molecule type" value="Genomic_DNA"/>
</dbReference>
<protein>
    <submittedName>
        <fullName evidence="1">Uncharacterized protein</fullName>
    </submittedName>
</protein>
<sequence length="85" mass="9631">MISRPFLGDQYGNTMFVCKVWRVGVEVEVENQLERGKIQNAIEKLMGNKQGREVKNLKEVAEKGIRESGSSHTAFSKLVDLIMSF</sequence>
<proteinExistence type="predicted"/>
<keyword evidence="2" id="KW-1185">Reference proteome</keyword>